<evidence type="ECO:0000313" key="2">
    <source>
        <dbReference type="Proteomes" id="UP000694871"/>
    </source>
</evidence>
<keyword evidence="2" id="KW-1185">Reference proteome</keyword>
<protein>
    <submittedName>
        <fullName evidence="3">Zinc finger protein 707-like</fullName>
    </submittedName>
</protein>
<organism evidence="2 3">
    <name type="scientific">Gekko japonicus</name>
    <name type="common">Schlegel's Japanese gecko</name>
    <dbReference type="NCBI Taxonomy" id="146911"/>
    <lineage>
        <taxon>Eukaryota</taxon>
        <taxon>Metazoa</taxon>
        <taxon>Chordata</taxon>
        <taxon>Craniata</taxon>
        <taxon>Vertebrata</taxon>
        <taxon>Euteleostomi</taxon>
        <taxon>Lepidosauria</taxon>
        <taxon>Squamata</taxon>
        <taxon>Bifurcata</taxon>
        <taxon>Gekkota</taxon>
        <taxon>Gekkonidae</taxon>
        <taxon>Gekkoninae</taxon>
        <taxon>Gekko</taxon>
    </lineage>
</organism>
<dbReference type="CDD" id="cd07765">
    <property type="entry name" value="KRAB_A-box"/>
    <property type="match status" value="1"/>
</dbReference>
<dbReference type="PROSITE" id="PS50805">
    <property type="entry name" value="KRAB"/>
    <property type="match status" value="1"/>
</dbReference>
<dbReference type="SUPFAM" id="SSF109640">
    <property type="entry name" value="KRAB domain (Kruppel-associated box)"/>
    <property type="match status" value="1"/>
</dbReference>
<gene>
    <name evidence="3" type="primary">LOC107114404</name>
</gene>
<reference evidence="3" key="1">
    <citation type="submission" date="2025-08" db="UniProtKB">
        <authorList>
            <consortium name="RefSeq"/>
        </authorList>
    </citation>
    <scope>IDENTIFICATION</scope>
</reference>
<accession>A0ABM1KCC7</accession>
<dbReference type="Proteomes" id="UP000694871">
    <property type="component" value="Unplaced"/>
</dbReference>
<dbReference type="Gene3D" id="6.10.140.140">
    <property type="match status" value="1"/>
</dbReference>
<dbReference type="PANTHER" id="PTHR23232">
    <property type="entry name" value="KRAB DOMAIN C2H2 ZINC FINGER"/>
    <property type="match status" value="1"/>
</dbReference>
<evidence type="ECO:0000313" key="3">
    <source>
        <dbReference type="RefSeq" id="XP_015271364.1"/>
    </source>
</evidence>
<dbReference type="PANTHER" id="PTHR23232:SF156">
    <property type="entry name" value="KRAB DOMAIN-CONTAINING PROTEIN"/>
    <property type="match status" value="1"/>
</dbReference>
<name>A0ABM1KCC7_GEKJA</name>
<dbReference type="RefSeq" id="XP_015271364.1">
    <property type="nucleotide sequence ID" value="XM_015415878.1"/>
</dbReference>
<feature type="domain" description="KRAB" evidence="1">
    <location>
        <begin position="23"/>
        <end position="101"/>
    </location>
</feature>
<dbReference type="GeneID" id="107114404"/>
<dbReference type="InterPro" id="IPR050169">
    <property type="entry name" value="Krueppel_C2H2_ZnF"/>
</dbReference>
<proteinExistence type="predicted"/>
<sequence length="119" mass="13543">MASWIQALPGEETVILHPAQGPVTFEEVAVYFTAGEWALLDPDQKALYREVMLENYRILASLSSSSPIDAEEIPKPDLISWLKEEEDLFVQDPEEVKRCSGSWIFVGLLKKQEKLSHRL</sequence>
<evidence type="ECO:0000259" key="1">
    <source>
        <dbReference type="PROSITE" id="PS50805"/>
    </source>
</evidence>
<dbReference type="InterPro" id="IPR036051">
    <property type="entry name" value="KRAB_dom_sf"/>
</dbReference>
<dbReference type="InterPro" id="IPR001909">
    <property type="entry name" value="KRAB"/>
</dbReference>
<dbReference type="Pfam" id="PF01352">
    <property type="entry name" value="KRAB"/>
    <property type="match status" value="1"/>
</dbReference>
<dbReference type="SMART" id="SM00349">
    <property type="entry name" value="KRAB"/>
    <property type="match status" value="1"/>
</dbReference>